<dbReference type="STRING" id="157652.A0A371ENZ9"/>
<accession>A0A371ENZ9</accession>
<dbReference type="OrthoDB" id="1917367at2759"/>
<comment type="caution">
    <text evidence="2">The sequence shown here is derived from an EMBL/GenBank/DDBJ whole genome shotgun (WGS) entry which is preliminary data.</text>
</comment>
<dbReference type="InterPro" id="IPR013103">
    <property type="entry name" value="RVT_2"/>
</dbReference>
<evidence type="ECO:0000259" key="1">
    <source>
        <dbReference type="Pfam" id="PF07727"/>
    </source>
</evidence>
<protein>
    <recommendedName>
        <fullName evidence="1">Reverse transcriptase Ty1/copia-type domain-containing protein</fullName>
    </recommendedName>
</protein>
<keyword evidence="3" id="KW-1185">Reference proteome</keyword>
<evidence type="ECO:0000313" key="3">
    <source>
        <dbReference type="Proteomes" id="UP000257109"/>
    </source>
</evidence>
<proteinExistence type="predicted"/>
<dbReference type="AlphaFoldDB" id="A0A371ENZ9"/>
<reference evidence="2" key="1">
    <citation type="submission" date="2018-05" db="EMBL/GenBank/DDBJ databases">
        <title>Draft genome of Mucuna pruriens seed.</title>
        <authorList>
            <person name="Nnadi N.E."/>
            <person name="Vos R."/>
            <person name="Hasami M.H."/>
            <person name="Devisetty U.K."/>
            <person name="Aguiy J.C."/>
        </authorList>
    </citation>
    <scope>NUCLEOTIDE SEQUENCE [LARGE SCALE GENOMIC DNA]</scope>
    <source>
        <strain evidence="2">JCA_2017</strain>
    </source>
</reference>
<evidence type="ECO:0000313" key="2">
    <source>
        <dbReference type="EMBL" id="RDX67777.1"/>
    </source>
</evidence>
<feature type="non-terminal residue" evidence="2">
    <location>
        <position position="112"/>
    </location>
</feature>
<organism evidence="2 3">
    <name type="scientific">Mucuna pruriens</name>
    <name type="common">Velvet bean</name>
    <name type="synonym">Dolichos pruriens</name>
    <dbReference type="NCBI Taxonomy" id="157652"/>
    <lineage>
        <taxon>Eukaryota</taxon>
        <taxon>Viridiplantae</taxon>
        <taxon>Streptophyta</taxon>
        <taxon>Embryophyta</taxon>
        <taxon>Tracheophyta</taxon>
        <taxon>Spermatophyta</taxon>
        <taxon>Magnoliopsida</taxon>
        <taxon>eudicotyledons</taxon>
        <taxon>Gunneridae</taxon>
        <taxon>Pentapetalae</taxon>
        <taxon>rosids</taxon>
        <taxon>fabids</taxon>
        <taxon>Fabales</taxon>
        <taxon>Fabaceae</taxon>
        <taxon>Papilionoideae</taxon>
        <taxon>50 kb inversion clade</taxon>
        <taxon>NPAAA clade</taxon>
        <taxon>indigoferoid/millettioid clade</taxon>
        <taxon>Phaseoleae</taxon>
        <taxon>Mucuna</taxon>
    </lineage>
</organism>
<feature type="non-terminal residue" evidence="2">
    <location>
        <position position="1"/>
    </location>
</feature>
<dbReference type="Proteomes" id="UP000257109">
    <property type="component" value="Unassembled WGS sequence"/>
</dbReference>
<dbReference type="Pfam" id="PF07727">
    <property type="entry name" value="RVT_2"/>
    <property type="match status" value="1"/>
</dbReference>
<feature type="domain" description="Reverse transcriptase Ty1/copia-type" evidence="1">
    <location>
        <begin position="2"/>
        <end position="69"/>
    </location>
</feature>
<dbReference type="EMBL" id="QJKJ01012846">
    <property type="protein sequence ID" value="RDX67777.1"/>
    <property type="molecule type" value="Genomic_DNA"/>
</dbReference>
<name>A0A371ENZ9_MUCPR</name>
<gene>
    <name evidence="2" type="ORF">CR513_53303</name>
</gene>
<sequence length="112" mass="12677">TLVAKGYTQIEGIDYFDTFSLVAKLTTIRLVLALASINSWFIHQFDVNNVFLHGDLQEDVYMVMSQGFLVLFQTRVLGCKPISTLLDQKIHLYQNEGPLYSDAPAHRRLVGS</sequence>